<dbReference type="SUPFAM" id="SSF88659">
    <property type="entry name" value="Sigma3 and sigma4 domains of RNA polymerase sigma factors"/>
    <property type="match status" value="1"/>
</dbReference>
<dbReference type="AlphaFoldDB" id="A0A518AR92"/>
<dbReference type="InterPro" id="IPR036388">
    <property type="entry name" value="WH-like_DNA-bd_sf"/>
</dbReference>
<evidence type="ECO:0000313" key="7">
    <source>
        <dbReference type="EMBL" id="QDU57241.1"/>
    </source>
</evidence>
<dbReference type="OrthoDB" id="6383365at2"/>
<sequence>MDEGLNREPEADYEEFVQHLTKEQTYLLNYITALLCGDVLAAENVLQETNLVLWRKATEFTSGTSFRAWSRKVAHWQIMAYLRDIRRDRHVFSEELIAQISNRDAEFATDPETRGALRDCIKKLHQTQSELVKLRYEESLPIGTIAERAGRSEDAIRSALLRIRRSLLSCIESKLSPE</sequence>
<keyword evidence="3" id="KW-0731">Sigma factor</keyword>
<reference evidence="7 8" key="1">
    <citation type="submission" date="2019-02" db="EMBL/GenBank/DDBJ databases">
        <title>Deep-cultivation of Planctomycetes and their phenomic and genomic characterization uncovers novel biology.</title>
        <authorList>
            <person name="Wiegand S."/>
            <person name="Jogler M."/>
            <person name="Boedeker C."/>
            <person name="Pinto D."/>
            <person name="Vollmers J."/>
            <person name="Rivas-Marin E."/>
            <person name="Kohn T."/>
            <person name="Peeters S.H."/>
            <person name="Heuer A."/>
            <person name="Rast P."/>
            <person name="Oberbeckmann S."/>
            <person name="Bunk B."/>
            <person name="Jeske O."/>
            <person name="Meyerdierks A."/>
            <person name="Storesund J.E."/>
            <person name="Kallscheuer N."/>
            <person name="Luecker S."/>
            <person name="Lage O.M."/>
            <person name="Pohl T."/>
            <person name="Merkel B.J."/>
            <person name="Hornburger P."/>
            <person name="Mueller R.-W."/>
            <person name="Bruemmer F."/>
            <person name="Labrenz M."/>
            <person name="Spormann A.M."/>
            <person name="Op den Camp H."/>
            <person name="Overmann J."/>
            <person name="Amann R."/>
            <person name="Jetten M.S.M."/>
            <person name="Mascher T."/>
            <person name="Medema M.H."/>
            <person name="Devos D.P."/>
            <person name="Kaster A.-K."/>
            <person name="Ovreas L."/>
            <person name="Rohde M."/>
            <person name="Galperin M.Y."/>
            <person name="Jogler C."/>
        </authorList>
    </citation>
    <scope>NUCLEOTIDE SEQUENCE [LARGE SCALE GENOMIC DNA]</scope>
    <source>
        <strain evidence="7 8">Pan181</strain>
    </source>
</reference>
<evidence type="ECO:0000256" key="3">
    <source>
        <dbReference type="ARBA" id="ARBA00023082"/>
    </source>
</evidence>
<dbReference type="InterPro" id="IPR013324">
    <property type="entry name" value="RNA_pol_sigma_r3/r4-like"/>
</dbReference>
<organism evidence="7 8">
    <name type="scientific">Aeoliella mucimassa</name>
    <dbReference type="NCBI Taxonomy" id="2527972"/>
    <lineage>
        <taxon>Bacteria</taxon>
        <taxon>Pseudomonadati</taxon>
        <taxon>Planctomycetota</taxon>
        <taxon>Planctomycetia</taxon>
        <taxon>Pirellulales</taxon>
        <taxon>Lacipirellulaceae</taxon>
        <taxon>Aeoliella</taxon>
    </lineage>
</organism>
<name>A0A518AR92_9BACT</name>
<feature type="domain" description="RNA polymerase sigma-70 region 2" evidence="5">
    <location>
        <begin position="27"/>
        <end position="87"/>
    </location>
</feature>
<evidence type="ECO:0000259" key="6">
    <source>
        <dbReference type="Pfam" id="PF08281"/>
    </source>
</evidence>
<dbReference type="SUPFAM" id="SSF88946">
    <property type="entry name" value="Sigma2 domain of RNA polymerase sigma factors"/>
    <property type="match status" value="1"/>
</dbReference>
<dbReference type="InterPro" id="IPR014284">
    <property type="entry name" value="RNA_pol_sigma-70_dom"/>
</dbReference>
<gene>
    <name evidence="7" type="primary">sigK_2</name>
    <name evidence="7" type="ORF">Pan181_34550</name>
</gene>
<dbReference type="Proteomes" id="UP000315750">
    <property type="component" value="Chromosome"/>
</dbReference>
<dbReference type="InterPro" id="IPR039425">
    <property type="entry name" value="RNA_pol_sigma-70-like"/>
</dbReference>
<dbReference type="InterPro" id="IPR007627">
    <property type="entry name" value="RNA_pol_sigma70_r2"/>
</dbReference>
<keyword evidence="4" id="KW-0804">Transcription</keyword>
<dbReference type="GO" id="GO:0016987">
    <property type="term" value="F:sigma factor activity"/>
    <property type="evidence" value="ECO:0007669"/>
    <property type="project" value="UniProtKB-KW"/>
</dbReference>
<feature type="domain" description="RNA polymerase sigma factor 70 region 4 type 2" evidence="6">
    <location>
        <begin position="115"/>
        <end position="167"/>
    </location>
</feature>
<dbReference type="GO" id="GO:0003677">
    <property type="term" value="F:DNA binding"/>
    <property type="evidence" value="ECO:0007669"/>
    <property type="project" value="InterPro"/>
</dbReference>
<proteinExistence type="inferred from homology"/>
<accession>A0A518AR92</accession>
<dbReference type="Gene3D" id="1.10.1740.10">
    <property type="match status" value="1"/>
</dbReference>
<evidence type="ECO:0000259" key="5">
    <source>
        <dbReference type="Pfam" id="PF04542"/>
    </source>
</evidence>
<keyword evidence="8" id="KW-1185">Reference proteome</keyword>
<evidence type="ECO:0000256" key="2">
    <source>
        <dbReference type="ARBA" id="ARBA00023015"/>
    </source>
</evidence>
<protein>
    <submittedName>
        <fullName evidence="7">ECF RNA polymerase sigma factor SigK</fullName>
    </submittedName>
</protein>
<dbReference type="GO" id="GO:0006352">
    <property type="term" value="P:DNA-templated transcription initiation"/>
    <property type="evidence" value="ECO:0007669"/>
    <property type="project" value="InterPro"/>
</dbReference>
<dbReference type="Pfam" id="PF04542">
    <property type="entry name" value="Sigma70_r2"/>
    <property type="match status" value="1"/>
</dbReference>
<evidence type="ECO:0000256" key="1">
    <source>
        <dbReference type="ARBA" id="ARBA00010641"/>
    </source>
</evidence>
<dbReference type="NCBIfam" id="TIGR02937">
    <property type="entry name" value="sigma70-ECF"/>
    <property type="match status" value="1"/>
</dbReference>
<dbReference type="InterPro" id="IPR013249">
    <property type="entry name" value="RNA_pol_sigma70_r4_t2"/>
</dbReference>
<dbReference type="InterPro" id="IPR013325">
    <property type="entry name" value="RNA_pol_sigma_r2"/>
</dbReference>
<dbReference type="PANTHER" id="PTHR43133:SF51">
    <property type="entry name" value="RNA POLYMERASE SIGMA FACTOR"/>
    <property type="match status" value="1"/>
</dbReference>
<evidence type="ECO:0000313" key="8">
    <source>
        <dbReference type="Proteomes" id="UP000315750"/>
    </source>
</evidence>
<dbReference type="EMBL" id="CP036278">
    <property type="protein sequence ID" value="QDU57241.1"/>
    <property type="molecule type" value="Genomic_DNA"/>
</dbReference>
<dbReference type="KEGG" id="amuc:Pan181_34550"/>
<evidence type="ECO:0000256" key="4">
    <source>
        <dbReference type="ARBA" id="ARBA00023163"/>
    </source>
</evidence>
<dbReference type="Gene3D" id="1.10.10.10">
    <property type="entry name" value="Winged helix-like DNA-binding domain superfamily/Winged helix DNA-binding domain"/>
    <property type="match status" value="1"/>
</dbReference>
<dbReference type="Pfam" id="PF08281">
    <property type="entry name" value="Sigma70_r4_2"/>
    <property type="match status" value="1"/>
</dbReference>
<dbReference type="PANTHER" id="PTHR43133">
    <property type="entry name" value="RNA POLYMERASE ECF-TYPE SIGMA FACTO"/>
    <property type="match status" value="1"/>
</dbReference>
<comment type="similarity">
    <text evidence="1">Belongs to the sigma-70 factor family. ECF subfamily.</text>
</comment>
<dbReference type="RefSeq" id="WP_145248274.1">
    <property type="nucleotide sequence ID" value="NZ_CP036278.1"/>
</dbReference>
<dbReference type="NCBIfam" id="TIGR02989">
    <property type="entry name" value="Sig-70_gvs1"/>
    <property type="match status" value="1"/>
</dbReference>
<keyword evidence="2" id="KW-0805">Transcription regulation</keyword>
<dbReference type="InterPro" id="IPR014331">
    <property type="entry name" value="RNA_pol_sigma70_ECF_RHOBA"/>
</dbReference>